<dbReference type="InterPro" id="IPR052895">
    <property type="entry name" value="HetReg/Transcr_Mod"/>
</dbReference>
<keyword evidence="3" id="KW-1185">Reference proteome</keyword>
<evidence type="ECO:0000259" key="1">
    <source>
        <dbReference type="Pfam" id="PF06985"/>
    </source>
</evidence>
<protein>
    <submittedName>
        <fullName evidence="2">HET-domain-containing protein</fullName>
    </submittedName>
</protein>
<dbReference type="OrthoDB" id="2157530at2759"/>
<sequence length="550" mass="62367">MTRRIWEWPYRLGHTFSGNLYQYIYAPFQPPINLRLLELRPGHRSSPIECELFNTSLEETPSYEALSYHWGNVNDTTEIVCNGRDFPITSNLRAALLDLRQPDRKRALWIDALCINQRDYSERNQQLQLMHQIYRRANKVLIWTGENTETVALVQSLFEQLRTLRARFGDLVYFNPSSLSSLGLPPESSNTWSALRYFFRRAWFQRAWVIQEAANASTLAVKSGSIDLEWEDMVFTARCVAESPMFAATDTASICRHLSFIDDCRLAQRNPSKGQFSLLNLLHQSRQCGATDLRDKIYGLYPLVDDQATLPKPDYEKSIQTVYKETAAHLITSTGKLDVLSFAGAARHPLTRSLKLPSWVPDWHAYDKAIPMIGSAQLIAETGPNQAPTDIQFSNDLDHLVLEGAVIDSIASVSDTIIPFQGNLTSKRETVDPLIRQWPEAKTTLEPTGEIIRILEVFHLPQSAFTTAWLMSERNQLTRLVYGRRLLRSASGALGLGPAHATANDKIAVFKRGSVPYVVRPDDGLYKLVGECFFPDVSRYQGSMHDLILK</sequence>
<gene>
    <name evidence="2" type="ORF">BU23DRAFT_582566</name>
</gene>
<dbReference type="Proteomes" id="UP000800036">
    <property type="component" value="Unassembled WGS sequence"/>
</dbReference>
<feature type="domain" description="Heterokaryon incompatibility" evidence="1">
    <location>
        <begin position="63"/>
        <end position="212"/>
    </location>
</feature>
<name>A0A6A5V0E5_9PLEO</name>
<reference evidence="2" key="1">
    <citation type="journal article" date="2020" name="Stud. Mycol.">
        <title>101 Dothideomycetes genomes: a test case for predicting lifestyles and emergence of pathogens.</title>
        <authorList>
            <person name="Haridas S."/>
            <person name="Albert R."/>
            <person name="Binder M."/>
            <person name="Bloem J."/>
            <person name="Labutti K."/>
            <person name="Salamov A."/>
            <person name="Andreopoulos B."/>
            <person name="Baker S."/>
            <person name="Barry K."/>
            <person name="Bills G."/>
            <person name="Bluhm B."/>
            <person name="Cannon C."/>
            <person name="Castanera R."/>
            <person name="Culley D."/>
            <person name="Daum C."/>
            <person name="Ezra D."/>
            <person name="Gonzalez J."/>
            <person name="Henrissat B."/>
            <person name="Kuo A."/>
            <person name="Liang C."/>
            <person name="Lipzen A."/>
            <person name="Lutzoni F."/>
            <person name="Magnuson J."/>
            <person name="Mondo S."/>
            <person name="Nolan M."/>
            <person name="Ohm R."/>
            <person name="Pangilinan J."/>
            <person name="Park H.-J."/>
            <person name="Ramirez L."/>
            <person name="Alfaro M."/>
            <person name="Sun H."/>
            <person name="Tritt A."/>
            <person name="Yoshinaga Y."/>
            <person name="Zwiers L.-H."/>
            <person name="Turgeon B."/>
            <person name="Goodwin S."/>
            <person name="Spatafora J."/>
            <person name="Crous P."/>
            <person name="Grigoriev I."/>
        </authorList>
    </citation>
    <scope>NUCLEOTIDE SEQUENCE</scope>
    <source>
        <strain evidence="2">CBS 107.79</strain>
    </source>
</reference>
<evidence type="ECO:0000313" key="3">
    <source>
        <dbReference type="Proteomes" id="UP000800036"/>
    </source>
</evidence>
<proteinExistence type="predicted"/>
<dbReference type="InterPro" id="IPR010730">
    <property type="entry name" value="HET"/>
</dbReference>
<organism evidence="2 3">
    <name type="scientific">Bimuria novae-zelandiae CBS 107.79</name>
    <dbReference type="NCBI Taxonomy" id="1447943"/>
    <lineage>
        <taxon>Eukaryota</taxon>
        <taxon>Fungi</taxon>
        <taxon>Dikarya</taxon>
        <taxon>Ascomycota</taxon>
        <taxon>Pezizomycotina</taxon>
        <taxon>Dothideomycetes</taxon>
        <taxon>Pleosporomycetidae</taxon>
        <taxon>Pleosporales</taxon>
        <taxon>Massarineae</taxon>
        <taxon>Didymosphaeriaceae</taxon>
        <taxon>Bimuria</taxon>
    </lineage>
</organism>
<dbReference type="PANTHER" id="PTHR24148">
    <property type="entry name" value="ANKYRIN REPEAT DOMAIN-CONTAINING PROTEIN 39 HOMOLOG-RELATED"/>
    <property type="match status" value="1"/>
</dbReference>
<dbReference type="PANTHER" id="PTHR24148:SF64">
    <property type="entry name" value="HETEROKARYON INCOMPATIBILITY DOMAIN-CONTAINING PROTEIN"/>
    <property type="match status" value="1"/>
</dbReference>
<dbReference type="Pfam" id="PF26639">
    <property type="entry name" value="Het-6_barrel"/>
    <property type="match status" value="1"/>
</dbReference>
<dbReference type="EMBL" id="ML976707">
    <property type="protein sequence ID" value="KAF1969679.1"/>
    <property type="molecule type" value="Genomic_DNA"/>
</dbReference>
<accession>A0A6A5V0E5</accession>
<dbReference type="AlphaFoldDB" id="A0A6A5V0E5"/>
<evidence type="ECO:0000313" key="2">
    <source>
        <dbReference type="EMBL" id="KAF1969679.1"/>
    </source>
</evidence>
<dbReference type="Pfam" id="PF06985">
    <property type="entry name" value="HET"/>
    <property type="match status" value="1"/>
</dbReference>